<protein>
    <submittedName>
        <fullName evidence="1">Uncharacterized protein</fullName>
    </submittedName>
</protein>
<proteinExistence type="predicted"/>
<dbReference type="InParanoid" id="A0A3N4KA33"/>
<keyword evidence="2" id="KW-1185">Reference proteome</keyword>
<evidence type="ECO:0000313" key="1">
    <source>
        <dbReference type="EMBL" id="RPB07364.1"/>
    </source>
</evidence>
<dbReference type="Proteomes" id="UP000277580">
    <property type="component" value="Unassembled WGS sequence"/>
</dbReference>
<accession>A0A3N4KA33</accession>
<dbReference type="AlphaFoldDB" id="A0A3N4KA33"/>
<dbReference type="EMBL" id="ML119185">
    <property type="protein sequence ID" value="RPB07364.1"/>
    <property type="molecule type" value="Genomic_DNA"/>
</dbReference>
<sequence length="654" mass="72073">MVPYKLPQGGDASARVSALAKERLKPKFAIVLFVEQNVAAAWLYRWVAVDGIEGPRKLELVGDKTFKAPTSGSGGIAWLEASLAPLAKLACANLPTRAGGVKLILLNSTAVQALPRHSTSGSYHTLCDALRACAKDIQGTRFDIEACPLIPGYEEADARKEYYHAEVLRSFFVRRALVLNNNKKDDHNMTLSLYGLELIDRTVPLGHVKLYKTQRSADVILDFEHDKNEISNLSAKQIDQFGKRQKNKDKKAVEAALKKAFNDALPWVPRLEGKVPVFFVGAVSSNEQIQRERYDAAIEMAKVYAKNWRYPGDSPPVQWEFIVAPPKDLSGETDDRVDDNEESSRERIWRYYNKYSVVVSNSKTTVYNWHDWAAGDRCLPPLEAISIWDTDSSTPNVIPDILKRARSFLPTYAGQVPVFVWHTGNTDPLPDTVEELRVVINSPPSPDGTTSFILAEFAAVPDNEIVLGAAVAQEYAIAAGTPNNSTIVNAAKARHGWWYSPTAKTYLEGRMFGVQSGGEILDVFVQRSPALVAKDIRAHPMELYDLLVPGVEGVSPEGVLVGCAASELAQVKVGEDIKCNATSVHVCAEHKDGEGVELASGRKAFEEASTALRVLSIGFGMEVGWEGMDLGMEKWTLGRMALWATLNAQNDMWQ</sequence>
<reference evidence="1 2" key="1">
    <citation type="journal article" date="2018" name="Nat. Ecol. Evol.">
        <title>Pezizomycetes genomes reveal the molecular basis of ectomycorrhizal truffle lifestyle.</title>
        <authorList>
            <person name="Murat C."/>
            <person name="Payen T."/>
            <person name="Noel B."/>
            <person name="Kuo A."/>
            <person name="Morin E."/>
            <person name="Chen J."/>
            <person name="Kohler A."/>
            <person name="Krizsan K."/>
            <person name="Balestrini R."/>
            <person name="Da Silva C."/>
            <person name="Montanini B."/>
            <person name="Hainaut M."/>
            <person name="Levati E."/>
            <person name="Barry K.W."/>
            <person name="Belfiori B."/>
            <person name="Cichocki N."/>
            <person name="Clum A."/>
            <person name="Dockter R.B."/>
            <person name="Fauchery L."/>
            <person name="Guy J."/>
            <person name="Iotti M."/>
            <person name="Le Tacon F."/>
            <person name="Lindquist E.A."/>
            <person name="Lipzen A."/>
            <person name="Malagnac F."/>
            <person name="Mello A."/>
            <person name="Molinier V."/>
            <person name="Miyauchi S."/>
            <person name="Poulain J."/>
            <person name="Riccioni C."/>
            <person name="Rubini A."/>
            <person name="Sitrit Y."/>
            <person name="Splivallo R."/>
            <person name="Traeger S."/>
            <person name="Wang M."/>
            <person name="Zifcakova L."/>
            <person name="Wipf D."/>
            <person name="Zambonelli A."/>
            <person name="Paolocci F."/>
            <person name="Nowrousian M."/>
            <person name="Ottonello S."/>
            <person name="Baldrian P."/>
            <person name="Spatafora J.W."/>
            <person name="Henrissat B."/>
            <person name="Nagy L.G."/>
            <person name="Aury J.M."/>
            <person name="Wincker P."/>
            <person name="Grigoriev I.V."/>
            <person name="Bonfante P."/>
            <person name="Martin F.M."/>
        </authorList>
    </citation>
    <scope>NUCLEOTIDE SEQUENCE [LARGE SCALE GENOMIC DNA]</scope>
    <source>
        <strain evidence="1 2">CCBAS932</strain>
    </source>
</reference>
<gene>
    <name evidence="1" type="ORF">P167DRAFT_568647</name>
</gene>
<name>A0A3N4KA33_9PEZI</name>
<organism evidence="1 2">
    <name type="scientific">Morchella conica CCBAS932</name>
    <dbReference type="NCBI Taxonomy" id="1392247"/>
    <lineage>
        <taxon>Eukaryota</taxon>
        <taxon>Fungi</taxon>
        <taxon>Dikarya</taxon>
        <taxon>Ascomycota</taxon>
        <taxon>Pezizomycotina</taxon>
        <taxon>Pezizomycetes</taxon>
        <taxon>Pezizales</taxon>
        <taxon>Morchellaceae</taxon>
        <taxon>Morchella</taxon>
    </lineage>
</organism>
<evidence type="ECO:0000313" key="2">
    <source>
        <dbReference type="Proteomes" id="UP000277580"/>
    </source>
</evidence>